<dbReference type="Gene3D" id="1.10.10.60">
    <property type="entry name" value="Homeodomain-like"/>
    <property type="match status" value="2"/>
</dbReference>
<proteinExistence type="predicted"/>
<feature type="domain" description="HTH tetR-type" evidence="3">
    <location>
        <begin position="220"/>
        <end position="280"/>
    </location>
</feature>
<dbReference type="EMBL" id="QNRE01000013">
    <property type="protein sequence ID" value="RBO86522.1"/>
    <property type="molecule type" value="Genomic_DNA"/>
</dbReference>
<dbReference type="Pfam" id="PF00440">
    <property type="entry name" value="TetR_N"/>
    <property type="match status" value="2"/>
</dbReference>
<dbReference type="SUPFAM" id="SSF46689">
    <property type="entry name" value="Homeodomain-like"/>
    <property type="match status" value="2"/>
</dbReference>
<dbReference type="InterPro" id="IPR050109">
    <property type="entry name" value="HTH-type_TetR-like_transc_reg"/>
</dbReference>
<dbReference type="GO" id="GO:0000976">
    <property type="term" value="F:transcription cis-regulatory region binding"/>
    <property type="evidence" value="ECO:0007669"/>
    <property type="project" value="TreeGrafter"/>
</dbReference>
<dbReference type="InterPro" id="IPR001647">
    <property type="entry name" value="HTH_TetR"/>
</dbReference>
<evidence type="ECO:0000256" key="2">
    <source>
        <dbReference type="PROSITE-ProRule" id="PRU00335"/>
    </source>
</evidence>
<dbReference type="Proteomes" id="UP000252586">
    <property type="component" value="Unassembled WGS sequence"/>
</dbReference>
<keyword evidence="5" id="KW-1185">Reference proteome</keyword>
<dbReference type="STRING" id="1210090.GCA_001613185_02747"/>
<dbReference type="PRINTS" id="PR00455">
    <property type="entry name" value="HTHTETR"/>
</dbReference>
<evidence type="ECO:0000256" key="1">
    <source>
        <dbReference type="ARBA" id="ARBA00023125"/>
    </source>
</evidence>
<feature type="domain" description="HTH tetR-type" evidence="3">
    <location>
        <begin position="16"/>
        <end position="76"/>
    </location>
</feature>
<name>A0A366D8Y9_9NOCA</name>
<accession>A0A366D8Y9</accession>
<dbReference type="PROSITE" id="PS01081">
    <property type="entry name" value="HTH_TETR_1"/>
    <property type="match status" value="1"/>
</dbReference>
<dbReference type="Gene3D" id="1.10.357.10">
    <property type="entry name" value="Tetracycline Repressor, domain 2"/>
    <property type="match status" value="2"/>
</dbReference>
<protein>
    <submittedName>
        <fullName evidence="4">TetR family transcriptional regulator</fullName>
    </submittedName>
</protein>
<dbReference type="InterPro" id="IPR023772">
    <property type="entry name" value="DNA-bd_HTH_TetR-type_CS"/>
</dbReference>
<evidence type="ECO:0000259" key="3">
    <source>
        <dbReference type="PROSITE" id="PS50977"/>
    </source>
</evidence>
<feature type="DNA-binding region" description="H-T-H motif" evidence="2">
    <location>
        <begin position="39"/>
        <end position="58"/>
    </location>
</feature>
<reference evidence="4 5" key="1">
    <citation type="submission" date="2018-06" db="EMBL/GenBank/DDBJ databases">
        <title>Genomic Encyclopedia of Type Strains, Phase IV (KMG-IV): sequencing the most valuable type-strain genomes for metagenomic binning, comparative biology and taxonomic classification.</title>
        <authorList>
            <person name="Goeker M."/>
        </authorList>
    </citation>
    <scope>NUCLEOTIDE SEQUENCE [LARGE SCALE GENOMIC DNA]</scope>
    <source>
        <strain evidence="4 5">DSM 44599</strain>
    </source>
</reference>
<dbReference type="OrthoDB" id="4456617at2"/>
<feature type="DNA-binding region" description="H-T-H motif" evidence="2">
    <location>
        <begin position="243"/>
        <end position="262"/>
    </location>
</feature>
<dbReference type="PROSITE" id="PS50977">
    <property type="entry name" value="HTH_TETR_2"/>
    <property type="match status" value="2"/>
</dbReference>
<evidence type="ECO:0000313" key="5">
    <source>
        <dbReference type="Proteomes" id="UP000252586"/>
    </source>
</evidence>
<sequence length="414" mass="44759">MTGTTKTDRPKRTRPTNRRATILTAAAEAFARSGYHETSMADIAAAVGISSAALYRHFRNKQDLLGQCLLSGLDATIARLDSAAADDPGGERVLTELVAMALELRGLPKLWQLEFRNVSARDRRAVLVRAARLTGYLREVIRLRRPDVAEPEVELLSWCALSVAVSPSYHGVDLPAATFTAVLNGAVLEVITADLPAGGHIARATGPSPVAAGPAELESFTRSERIIGAAARLFNTRGYAAVGIEDIGAAAGVSGPALYHHFAGKAEVLNEIIERTDQWIRLYTSRALAEGRDAAHSMRLLLRSYVRFAMDHPDLLGTTVSEAGHLPAPEASRFRRTHRDGVLNWARLLQTARPELSLPTARVLIQAMSTVVIDTVRNPRATRREDLLDALVSVGDRIAFSAPRSHGQPVAITV</sequence>
<dbReference type="AlphaFoldDB" id="A0A366D8Y9"/>
<keyword evidence="1 2" id="KW-0238">DNA-binding</keyword>
<comment type="caution">
    <text evidence="4">The sequence shown here is derived from an EMBL/GenBank/DDBJ whole genome shotgun (WGS) entry which is preliminary data.</text>
</comment>
<dbReference type="GO" id="GO:0003700">
    <property type="term" value="F:DNA-binding transcription factor activity"/>
    <property type="evidence" value="ECO:0007669"/>
    <property type="project" value="TreeGrafter"/>
</dbReference>
<gene>
    <name evidence="4" type="ORF">DFR74_11365</name>
</gene>
<evidence type="ECO:0000313" key="4">
    <source>
        <dbReference type="EMBL" id="RBO86522.1"/>
    </source>
</evidence>
<organism evidence="4 5">
    <name type="scientific">Nocardia puris</name>
    <dbReference type="NCBI Taxonomy" id="208602"/>
    <lineage>
        <taxon>Bacteria</taxon>
        <taxon>Bacillati</taxon>
        <taxon>Actinomycetota</taxon>
        <taxon>Actinomycetes</taxon>
        <taxon>Mycobacteriales</taxon>
        <taxon>Nocardiaceae</taxon>
        <taxon>Nocardia</taxon>
    </lineage>
</organism>
<dbReference type="InterPro" id="IPR009057">
    <property type="entry name" value="Homeodomain-like_sf"/>
</dbReference>
<dbReference type="PANTHER" id="PTHR30055">
    <property type="entry name" value="HTH-TYPE TRANSCRIPTIONAL REGULATOR RUTR"/>
    <property type="match status" value="1"/>
</dbReference>
<dbReference type="RefSeq" id="WP_067508559.1">
    <property type="nucleotide sequence ID" value="NZ_CP107943.1"/>
</dbReference>
<dbReference type="PANTHER" id="PTHR30055:SF237">
    <property type="entry name" value="TRANSCRIPTIONAL REPRESSOR MCE3R"/>
    <property type="match status" value="1"/>
</dbReference>